<evidence type="ECO:0000313" key="20">
    <source>
        <dbReference type="Ensembl" id="ENSCMIP00000001902.1"/>
    </source>
</evidence>
<dbReference type="PANTHER" id="PTHR11866">
    <property type="entry name" value="G-PROTEIN COUPLED RECEPTOR FAMILY 1 MEMBER"/>
    <property type="match status" value="1"/>
</dbReference>
<comment type="subunit">
    <text evidence="16">Interacts (via C-terminus) with MKLN1.</text>
</comment>
<dbReference type="GeneTree" id="ENSGT01030000234559"/>
<evidence type="ECO:0000256" key="6">
    <source>
        <dbReference type="ARBA" id="ARBA00022692"/>
    </source>
</evidence>
<evidence type="ECO:0000256" key="2">
    <source>
        <dbReference type="ARBA" id="ARBA00015397"/>
    </source>
</evidence>
<evidence type="ECO:0000256" key="10">
    <source>
        <dbReference type="ARBA" id="ARBA00023157"/>
    </source>
</evidence>
<keyword evidence="4" id="KW-1003">Cell membrane</keyword>
<dbReference type="InterPro" id="IPR000276">
    <property type="entry name" value="GPCR_Rhodpsn"/>
</dbReference>
<keyword evidence="9 18" id="KW-0472">Membrane</keyword>
<dbReference type="FunCoup" id="A0A4W3GG41">
    <property type="interactions" value="44"/>
</dbReference>
<dbReference type="GO" id="GO:0007200">
    <property type="term" value="P:phospholipase C-activating G protein-coupled receptor signaling pathway"/>
    <property type="evidence" value="ECO:0007669"/>
    <property type="project" value="TreeGrafter"/>
</dbReference>
<keyword evidence="11" id="KW-0675">Receptor</keyword>
<dbReference type="GO" id="GO:0006954">
    <property type="term" value="P:inflammatory response"/>
    <property type="evidence" value="ECO:0007669"/>
    <property type="project" value="TreeGrafter"/>
</dbReference>
<name>A0A4W3GG41_CALMI</name>
<evidence type="ECO:0000259" key="19">
    <source>
        <dbReference type="PROSITE" id="PS50262"/>
    </source>
</evidence>
<feature type="transmembrane region" description="Helical" evidence="18">
    <location>
        <begin position="122"/>
        <end position="144"/>
    </location>
</feature>
<reference evidence="21" key="1">
    <citation type="journal article" date="2006" name="Science">
        <title>Ancient noncoding elements conserved in the human genome.</title>
        <authorList>
            <person name="Venkatesh B."/>
            <person name="Kirkness E.F."/>
            <person name="Loh Y.H."/>
            <person name="Halpern A.L."/>
            <person name="Lee A.P."/>
            <person name="Johnson J."/>
            <person name="Dandona N."/>
            <person name="Viswanathan L.D."/>
            <person name="Tay A."/>
            <person name="Venter J.C."/>
            <person name="Strausberg R.L."/>
            <person name="Brenner S."/>
        </authorList>
    </citation>
    <scope>NUCLEOTIDE SEQUENCE [LARGE SCALE GENOMIC DNA]</scope>
</reference>
<dbReference type="InterPro" id="IPR017452">
    <property type="entry name" value="GPCR_Rhodpsn_7TM"/>
</dbReference>
<dbReference type="PRINTS" id="PR01788">
    <property type="entry name" value="PROSTANOIDR"/>
</dbReference>
<evidence type="ECO:0000256" key="12">
    <source>
        <dbReference type="ARBA" id="ARBA00023180"/>
    </source>
</evidence>
<evidence type="ECO:0000313" key="21">
    <source>
        <dbReference type="Proteomes" id="UP000314986"/>
    </source>
</evidence>
<dbReference type="Ensembl" id="ENSCMIT00000001975.1">
    <property type="protein sequence ID" value="ENSCMIP00000001902.1"/>
    <property type="gene ID" value="ENSCMIG00000001176.1"/>
</dbReference>
<evidence type="ECO:0000256" key="3">
    <source>
        <dbReference type="ARBA" id="ARBA00017628"/>
    </source>
</evidence>
<keyword evidence="12" id="KW-0325">Glycoprotein</keyword>
<keyword evidence="13" id="KW-0807">Transducer</keyword>
<evidence type="ECO:0000256" key="16">
    <source>
        <dbReference type="ARBA" id="ARBA00046395"/>
    </source>
</evidence>
<dbReference type="GO" id="GO:0004960">
    <property type="term" value="F:thromboxane receptor activity"/>
    <property type="evidence" value="ECO:0007669"/>
    <property type="project" value="UniProtKB-ARBA"/>
</dbReference>
<dbReference type="InterPro" id="IPR008365">
    <property type="entry name" value="Prostanoid_rcpt"/>
</dbReference>
<dbReference type="PANTHER" id="PTHR11866:SF10">
    <property type="entry name" value="PROSTAGLANDIN E2 RECEPTOR EP3 SUBTYPE"/>
    <property type="match status" value="1"/>
</dbReference>
<dbReference type="PROSITE" id="PS50262">
    <property type="entry name" value="G_PROTEIN_RECEP_F1_2"/>
    <property type="match status" value="1"/>
</dbReference>
<dbReference type="InParanoid" id="A0A4W3GG41"/>
<dbReference type="PRINTS" id="PR00237">
    <property type="entry name" value="GPCRRHODOPSN"/>
</dbReference>
<sequence>LHHSDSPPLCPSNGSKEATMSNLTNSSLTQSLANRPECVSVSVAFPVAMMLAGLLGNTLALALVCRSYKKKENKRKRAFLMMLGALALTDLMGKLLTTPIVISVYLANRKWDLVDPSRNLCTFFGVCMTTFGLCPLFLASAMAVERTLAVHAPHWYANHFCSRLTKLVVLAIWVSAGLFASLPAMGVGRYTLQWPGTWCFIDLSSHALADTVFAFTFTVLGITSLLVTFTCNVATICGLVNRCRKFTSSSAHRWERITTETMVQLTGIMCVLGVCWLPLLFLPIGSIKTPHHFEHLSEDAGLRGECNFLLTTIRLASLNQILDPWVYLLLREILLRKVCLVASALTRCSVEGCKEIPVTVEVRAHLASPPVKDTG</sequence>
<keyword evidence="21" id="KW-1185">Reference proteome</keyword>
<dbReference type="InterPro" id="IPR000265">
    <property type="entry name" value="Prostglndn_EP3_rcpt"/>
</dbReference>
<dbReference type="GO" id="GO:0060455">
    <property type="term" value="P:negative regulation of gastric acid secretion"/>
    <property type="evidence" value="ECO:0007669"/>
    <property type="project" value="TreeGrafter"/>
</dbReference>
<reference evidence="20" key="4">
    <citation type="submission" date="2025-08" db="UniProtKB">
        <authorList>
            <consortium name="Ensembl"/>
        </authorList>
    </citation>
    <scope>IDENTIFICATION</scope>
</reference>
<reference evidence="21" key="2">
    <citation type="journal article" date="2007" name="PLoS Biol.">
        <title>Survey sequencing and comparative analysis of the elephant shark (Callorhinchus milii) genome.</title>
        <authorList>
            <person name="Venkatesh B."/>
            <person name="Kirkness E.F."/>
            <person name="Loh Y.H."/>
            <person name="Halpern A.L."/>
            <person name="Lee A.P."/>
            <person name="Johnson J."/>
            <person name="Dandona N."/>
            <person name="Viswanathan L.D."/>
            <person name="Tay A."/>
            <person name="Venter J.C."/>
            <person name="Strausberg R.L."/>
            <person name="Brenner S."/>
        </authorList>
    </citation>
    <scope>NUCLEOTIDE SEQUENCE [LARGE SCALE GENOMIC DNA]</scope>
</reference>
<evidence type="ECO:0000256" key="8">
    <source>
        <dbReference type="ARBA" id="ARBA00023040"/>
    </source>
</evidence>
<dbReference type="PRINTS" id="PR00428">
    <property type="entry name" value="PROSTAGLNDNR"/>
</dbReference>
<dbReference type="GO" id="GO:0007204">
    <property type="term" value="P:positive regulation of cytosolic calcium ion concentration"/>
    <property type="evidence" value="ECO:0007669"/>
    <property type="project" value="TreeGrafter"/>
</dbReference>
<dbReference type="PRINTS" id="PR00582">
    <property type="entry name" value="PRSTNOIDEP3R"/>
</dbReference>
<evidence type="ECO:0000256" key="15">
    <source>
        <dbReference type="ARBA" id="ARBA00031591"/>
    </source>
</evidence>
<protein>
    <recommendedName>
        <fullName evidence="2">Prostaglandin E2 receptor EP3 subtype</fullName>
    </recommendedName>
    <alternativeName>
        <fullName evidence="15">Prostanoid EP3 receptor</fullName>
    </alternativeName>
    <alternativeName>
        <fullName evidence="14">Prostanoid TP receptor</fullName>
    </alternativeName>
    <alternativeName>
        <fullName evidence="3">Thromboxane A2 receptor</fullName>
    </alternativeName>
</protein>
<evidence type="ECO:0000256" key="7">
    <source>
        <dbReference type="ARBA" id="ARBA00022989"/>
    </source>
</evidence>
<dbReference type="GO" id="GO:0005886">
    <property type="term" value="C:plasma membrane"/>
    <property type="evidence" value="ECO:0007669"/>
    <property type="project" value="UniProtKB-SubCell"/>
</dbReference>
<keyword evidence="8" id="KW-0297">G-protein coupled receptor</keyword>
<dbReference type="FunFam" id="1.20.1070.10:FF:000163">
    <property type="entry name" value="Thromboxane A2 receptor"/>
    <property type="match status" value="1"/>
</dbReference>
<accession>A0A4W3GG41</accession>
<reference evidence="20" key="5">
    <citation type="submission" date="2025-09" db="UniProtKB">
        <authorList>
            <consortium name="Ensembl"/>
        </authorList>
    </citation>
    <scope>IDENTIFICATION</scope>
</reference>
<dbReference type="STRING" id="7868.ENSCMIP00000001902"/>
<keyword evidence="7 18" id="KW-1133">Transmembrane helix</keyword>
<evidence type="ECO:0000256" key="14">
    <source>
        <dbReference type="ARBA" id="ARBA00029815"/>
    </source>
</evidence>
<keyword evidence="10" id="KW-1015">Disulfide bond</keyword>
<evidence type="ECO:0000256" key="5">
    <source>
        <dbReference type="ARBA" id="ARBA00022553"/>
    </source>
</evidence>
<proteinExistence type="predicted"/>
<comment type="subcellular location">
    <subcellularLocation>
        <location evidence="1">Cell membrane</location>
        <topology evidence="1">Multi-pass membrane protein</topology>
    </subcellularLocation>
</comment>
<feature type="region of interest" description="Disordered" evidence="17">
    <location>
        <begin position="1"/>
        <end position="21"/>
    </location>
</feature>
<feature type="transmembrane region" description="Helical" evidence="18">
    <location>
        <begin position="78"/>
        <end position="102"/>
    </location>
</feature>
<dbReference type="Gene3D" id="1.20.1070.10">
    <property type="entry name" value="Rhodopsin 7-helix transmembrane proteins"/>
    <property type="match status" value="1"/>
</dbReference>
<dbReference type="Proteomes" id="UP000314986">
    <property type="component" value="Unassembled WGS sequence"/>
</dbReference>
<feature type="transmembrane region" description="Helical" evidence="18">
    <location>
        <begin position="164"/>
        <end position="185"/>
    </location>
</feature>
<evidence type="ECO:0000256" key="9">
    <source>
        <dbReference type="ARBA" id="ARBA00023136"/>
    </source>
</evidence>
<feature type="transmembrane region" description="Helical" evidence="18">
    <location>
        <begin position="261"/>
        <end position="282"/>
    </location>
</feature>
<dbReference type="GO" id="GO:0004957">
    <property type="term" value="F:prostaglandin E receptor activity"/>
    <property type="evidence" value="ECO:0007669"/>
    <property type="project" value="InterPro"/>
</dbReference>
<keyword evidence="5" id="KW-0597">Phosphoprotein</keyword>
<keyword evidence="6 18" id="KW-0812">Transmembrane</keyword>
<dbReference type="SUPFAM" id="SSF81321">
    <property type="entry name" value="Family A G protein-coupled receptor-like"/>
    <property type="match status" value="1"/>
</dbReference>
<evidence type="ECO:0000256" key="4">
    <source>
        <dbReference type="ARBA" id="ARBA00022475"/>
    </source>
</evidence>
<evidence type="ECO:0000256" key="11">
    <source>
        <dbReference type="ARBA" id="ARBA00023170"/>
    </source>
</evidence>
<reference evidence="21" key="3">
    <citation type="journal article" date="2014" name="Nature">
        <title>Elephant shark genome provides unique insights into gnathostome evolution.</title>
        <authorList>
            <consortium name="International Elephant Shark Genome Sequencing Consortium"/>
            <person name="Venkatesh B."/>
            <person name="Lee A.P."/>
            <person name="Ravi V."/>
            <person name="Maurya A.K."/>
            <person name="Lian M.M."/>
            <person name="Swann J.B."/>
            <person name="Ohta Y."/>
            <person name="Flajnik M.F."/>
            <person name="Sutoh Y."/>
            <person name="Kasahara M."/>
            <person name="Hoon S."/>
            <person name="Gangu V."/>
            <person name="Roy S.W."/>
            <person name="Irimia M."/>
            <person name="Korzh V."/>
            <person name="Kondrychyn I."/>
            <person name="Lim Z.W."/>
            <person name="Tay B.H."/>
            <person name="Tohari S."/>
            <person name="Kong K.W."/>
            <person name="Ho S."/>
            <person name="Lorente-Galdos B."/>
            <person name="Quilez J."/>
            <person name="Marques-Bonet T."/>
            <person name="Raney B.J."/>
            <person name="Ingham P.W."/>
            <person name="Tay A."/>
            <person name="Hillier L.W."/>
            <person name="Minx P."/>
            <person name="Boehm T."/>
            <person name="Wilson R.K."/>
            <person name="Brenner S."/>
            <person name="Warren W.C."/>
        </authorList>
    </citation>
    <scope>NUCLEOTIDE SEQUENCE [LARGE SCALE GENOMIC DNA]</scope>
</reference>
<evidence type="ECO:0000256" key="13">
    <source>
        <dbReference type="ARBA" id="ARBA00023224"/>
    </source>
</evidence>
<feature type="transmembrane region" description="Helical" evidence="18">
    <location>
        <begin position="212"/>
        <end position="240"/>
    </location>
</feature>
<evidence type="ECO:0000256" key="18">
    <source>
        <dbReference type="SAM" id="Phobius"/>
    </source>
</evidence>
<evidence type="ECO:0000256" key="1">
    <source>
        <dbReference type="ARBA" id="ARBA00004651"/>
    </source>
</evidence>
<dbReference type="GO" id="GO:0007189">
    <property type="term" value="P:adenylate cyclase-activating G protein-coupled receptor signaling pathway"/>
    <property type="evidence" value="ECO:0007669"/>
    <property type="project" value="TreeGrafter"/>
</dbReference>
<dbReference type="AlphaFoldDB" id="A0A4W3GG41"/>
<feature type="domain" description="G-protein coupled receptors family 1 profile" evidence="19">
    <location>
        <begin position="56"/>
        <end position="327"/>
    </location>
</feature>
<dbReference type="GO" id="GO:0014827">
    <property type="term" value="P:intestine smooth muscle contraction"/>
    <property type="evidence" value="ECO:0007669"/>
    <property type="project" value="TreeGrafter"/>
</dbReference>
<dbReference type="InterPro" id="IPR001244">
    <property type="entry name" value="Prostglndn_DP_rcpt"/>
</dbReference>
<dbReference type="OMA" id="HMKTRVT"/>
<dbReference type="Pfam" id="PF00001">
    <property type="entry name" value="7tm_1"/>
    <property type="match status" value="1"/>
</dbReference>
<evidence type="ECO:0000256" key="17">
    <source>
        <dbReference type="SAM" id="MobiDB-lite"/>
    </source>
</evidence>
<organism evidence="20 21">
    <name type="scientific">Callorhinchus milii</name>
    <name type="common">Ghost shark</name>
    <dbReference type="NCBI Taxonomy" id="7868"/>
    <lineage>
        <taxon>Eukaryota</taxon>
        <taxon>Metazoa</taxon>
        <taxon>Chordata</taxon>
        <taxon>Craniata</taxon>
        <taxon>Vertebrata</taxon>
        <taxon>Chondrichthyes</taxon>
        <taxon>Holocephali</taxon>
        <taxon>Chimaeriformes</taxon>
        <taxon>Callorhinchidae</taxon>
        <taxon>Callorhinchus</taxon>
    </lineage>
</organism>
<feature type="transmembrane region" description="Helical" evidence="18">
    <location>
        <begin position="43"/>
        <end position="66"/>
    </location>
</feature>